<protein>
    <submittedName>
        <fullName evidence="8">MFS transporter</fullName>
    </submittedName>
</protein>
<feature type="transmembrane region" description="Helical" evidence="7">
    <location>
        <begin position="378"/>
        <end position="402"/>
    </location>
</feature>
<evidence type="ECO:0000256" key="6">
    <source>
        <dbReference type="ARBA" id="ARBA00023136"/>
    </source>
</evidence>
<comment type="caution">
    <text evidence="8">The sequence shown here is derived from an EMBL/GenBank/DDBJ whole genome shotgun (WGS) entry which is preliminary data.</text>
</comment>
<dbReference type="CDD" id="cd06173">
    <property type="entry name" value="MFS_MefA_like"/>
    <property type="match status" value="1"/>
</dbReference>
<organism evidence="8 9">
    <name type="scientific">Candidatus Methylacidithermus pantelleriae</name>
    <dbReference type="NCBI Taxonomy" id="2744239"/>
    <lineage>
        <taxon>Bacteria</taxon>
        <taxon>Pseudomonadati</taxon>
        <taxon>Verrucomicrobiota</taxon>
        <taxon>Methylacidiphilae</taxon>
        <taxon>Methylacidiphilales</taxon>
        <taxon>Methylacidiphilaceae</taxon>
        <taxon>Candidatus Methylacidithermus</taxon>
    </lineage>
</organism>
<feature type="transmembrane region" description="Helical" evidence="7">
    <location>
        <begin position="311"/>
        <end position="335"/>
    </location>
</feature>
<feature type="transmembrane region" description="Helical" evidence="7">
    <location>
        <begin position="47"/>
        <end position="68"/>
    </location>
</feature>
<feature type="transmembrane region" description="Helical" evidence="7">
    <location>
        <begin position="347"/>
        <end position="366"/>
    </location>
</feature>
<feature type="transmembrane region" description="Helical" evidence="7">
    <location>
        <begin position="80"/>
        <end position="99"/>
    </location>
</feature>
<dbReference type="GO" id="GO:0005886">
    <property type="term" value="C:plasma membrane"/>
    <property type="evidence" value="ECO:0007669"/>
    <property type="project" value="UniProtKB-SubCell"/>
</dbReference>
<keyword evidence="6 7" id="KW-0472">Membrane</keyword>
<evidence type="ECO:0000256" key="1">
    <source>
        <dbReference type="ARBA" id="ARBA00004651"/>
    </source>
</evidence>
<feature type="transmembrane region" description="Helical" evidence="7">
    <location>
        <begin position="105"/>
        <end position="122"/>
    </location>
</feature>
<dbReference type="RefSeq" id="WP_174582452.1">
    <property type="nucleotide sequence ID" value="NZ_CAJNOB010000056.1"/>
</dbReference>
<evidence type="ECO:0000256" key="4">
    <source>
        <dbReference type="ARBA" id="ARBA00022692"/>
    </source>
</evidence>
<evidence type="ECO:0000256" key="5">
    <source>
        <dbReference type="ARBA" id="ARBA00022989"/>
    </source>
</evidence>
<dbReference type="Gene3D" id="1.20.1250.20">
    <property type="entry name" value="MFS general substrate transporter like domains"/>
    <property type="match status" value="1"/>
</dbReference>
<feature type="transmembrane region" description="Helical" evidence="7">
    <location>
        <begin position="259"/>
        <end position="277"/>
    </location>
</feature>
<dbReference type="Pfam" id="PF05977">
    <property type="entry name" value="MFS_3"/>
    <property type="match status" value="1"/>
</dbReference>
<dbReference type="PANTHER" id="PTHR23513:SF11">
    <property type="entry name" value="STAPHYLOFERRIN A TRANSPORTER"/>
    <property type="match status" value="1"/>
</dbReference>
<sequence length="407" mass="43619">MSLPLTLRALRHRDFQLYFAGQAISFIGTWMQSVAQGWLVFQLTHSSFWLGLVGFCASFPFFLFSLWAGTIADRVPKRALLVWIQVWSAAIALGLGLSISCKLVTPWLVAILSFAGGIARALETPTRQAFLIELVGREDLPNAVALNSSLFNGARLLGPALGGWLVATWGTASCFYANAGSFVVAWACLVAMQAEGLPSECTQEGRTGLPEALGFLFREGREALEPLGVLAVVSLFGWFYSTLLPYFAGAILAGGAKELGLLVSFNGLGALLGALVTARHGSFELARRFSRLGITLFCLALPIFAESRLLPLSAGALSVAGFGLVLFHSSCNICVQKIAPDELRGRLLGVYVFLYQGLFPFGNLLGGWFAHTFGAPKALWIGSLFCASAAFGMSLFSQLVSLGNKAR</sequence>
<evidence type="ECO:0000256" key="2">
    <source>
        <dbReference type="ARBA" id="ARBA00022448"/>
    </source>
</evidence>
<dbReference type="InterPro" id="IPR036259">
    <property type="entry name" value="MFS_trans_sf"/>
</dbReference>
<proteinExistence type="predicted"/>
<keyword evidence="3" id="KW-1003">Cell membrane</keyword>
<evidence type="ECO:0000313" key="9">
    <source>
        <dbReference type="Proteomes" id="UP000663859"/>
    </source>
</evidence>
<keyword evidence="5 7" id="KW-1133">Transmembrane helix</keyword>
<feature type="transmembrane region" description="Helical" evidence="7">
    <location>
        <begin position="227"/>
        <end position="253"/>
    </location>
</feature>
<dbReference type="SUPFAM" id="SSF103473">
    <property type="entry name" value="MFS general substrate transporter"/>
    <property type="match status" value="1"/>
</dbReference>
<reference evidence="8" key="1">
    <citation type="submission" date="2021-02" db="EMBL/GenBank/DDBJ databases">
        <authorList>
            <person name="Cremers G."/>
            <person name="Picone N."/>
        </authorList>
    </citation>
    <scope>NUCLEOTIDE SEQUENCE</scope>
    <source>
        <strain evidence="8">PQ17</strain>
    </source>
</reference>
<dbReference type="Proteomes" id="UP000663859">
    <property type="component" value="Unassembled WGS sequence"/>
</dbReference>
<evidence type="ECO:0000256" key="7">
    <source>
        <dbReference type="SAM" id="Phobius"/>
    </source>
</evidence>
<feature type="transmembrane region" description="Helical" evidence="7">
    <location>
        <begin position="289"/>
        <end position="305"/>
    </location>
</feature>
<dbReference type="PANTHER" id="PTHR23513">
    <property type="entry name" value="INTEGRAL MEMBRANE EFFLUX PROTEIN-RELATED"/>
    <property type="match status" value="1"/>
</dbReference>
<keyword evidence="2" id="KW-0813">Transport</keyword>
<feature type="transmembrane region" description="Helical" evidence="7">
    <location>
        <begin position="17"/>
        <end position="41"/>
    </location>
</feature>
<keyword evidence="4 7" id="KW-0812">Transmembrane</keyword>
<dbReference type="EMBL" id="CAJNOB010000056">
    <property type="protein sequence ID" value="CAF0703756.1"/>
    <property type="molecule type" value="Genomic_DNA"/>
</dbReference>
<evidence type="ECO:0000256" key="3">
    <source>
        <dbReference type="ARBA" id="ARBA00022475"/>
    </source>
</evidence>
<comment type="subcellular location">
    <subcellularLocation>
        <location evidence="1">Cell membrane</location>
        <topology evidence="1">Multi-pass membrane protein</topology>
    </subcellularLocation>
</comment>
<dbReference type="AlphaFoldDB" id="A0A8J2BN11"/>
<keyword evidence="9" id="KW-1185">Reference proteome</keyword>
<accession>A0A8J2BN11</accession>
<gene>
    <name evidence="8" type="ORF">MPNT_60092</name>
</gene>
<evidence type="ECO:0000313" key="8">
    <source>
        <dbReference type="EMBL" id="CAF0703756.1"/>
    </source>
</evidence>
<dbReference type="InterPro" id="IPR010290">
    <property type="entry name" value="TM_effector"/>
</dbReference>
<name>A0A8J2BN11_9BACT</name>